<comment type="similarity">
    <text evidence="2">Belongs to the CSC1 (TC 1.A.17) family.</text>
</comment>
<name>A0A812RD21_SYMPI</name>
<gene>
    <name evidence="13" type="ORF">SPIL2461_LOCUS10571</name>
</gene>
<feature type="chain" id="PRO_5032657778" description="CSC1/OSCA1-like cytosolic domain-containing protein" evidence="9">
    <location>
        <begin position="24"/>
        <end position="1313"/>
    </location>
</feature>
<sequence length="1313" mass="145616">MRFTSWQTAKISLAACVASAALASGSAPCKNEGFCVTNSQAAIRAAPSLMAMRQHLQRKAALHNSTDKSGTSPDEKSPSSSASDDLAQTLQDALQWELQQIERSLGKDGATKLGAQPGRVMGVALNGKDDLRMLRSALMIGVFGVLTLVKVFTVFRRLCPTVYIKETELEIETVTETGASPGTAPRRFANPHVSMFDWVTKVWQTTPEEEVSQAGLDGWAFLEFRRLNWRIFSVIGPVLCAVLLPMHYEAHRESQYELDILSKFDIGRDPLPDWMLWVHAAMVWFVVCVSAWTITRTQEHFTERRYQWLKEIPFPRAKTVLIRNIPSRYRSDTALKQYFVNLFSEDVIERAYVVRHTGRLSYQVSALKRARLDLLHAKQRWEEAGRPERTSSESLVLARCEKREQTLMQEVAQAHARLDEGVSRGDPVACSSTGFVTFTNELSQRLASREQYTRDVTDFRMTTAPDPNDLIYANLAEEEMNSAGWNWAGLAAIWGVFTLWVPFVVLISSWTTFGAVQEMLPTLKEIVQRHTWLDKLLTGVFATIALKVFLAFLPTAMYIIIRTVMSVKSGTEVQIQMQKWYGLFLVTFVLLVTSLSRGVTLTLVSVAQKPGRIFRILADFLPSASHFYFNYIVLGWIVPFMELVRNANFWKFHLFRLFFSMSEKEAKEYSEPEDPGSYGLGARMASSLLISAITFAFCSCSPLILIFSFISLSLSHASYTYLVVHAESKKPDTGGVLWVHGINYLFMVILMYVLLMTGVLQMLSSSGKWLGPPLVALASAMALYAGKHRVDSLAFDVLPLEEVVRTSQELSKTLGFIMLIDGRRKQICAMFGRKKDAGQTRTVATDYRAYAATLGTGLWRDWAGAATESALFSNNASNDLVWAIRTESEGQEQWDEGRVVTDPGMATDVAACPALAKDKPEKRFFSQHLLRPHVKYLALDYEATLLEHGLAAMGHAFHASFIGQSFPNGADVLKELADGAQQWNDTGSAGLSELARSFLRRCTRVAENLADHRPVTACHSSTEFDTDGGAVLTDSATQWLSAHFEAWELLQLLGEKDVNAALLTAMPEKQRLLKARFSKYFSAICTPATSAPAPADSSKASTVFCYDSQNKLVDVRLCGEAEAIQPDPETTSKDSTSQEVQVGRLDLVGVPRRESEDPKVDITLERNSSMALYLSPQLLNLGPSAARVADGTQFGNDTSIATTAQEVMIAKAGLFLEVAKGATCDTSRLSKLLRQGADLQALNGEGCTVLLLAVRAEAAMHVKYLKMEICRELLIRVVSDMRDGLAPHEVPAGSIAAACLCLFNESSEEYSPQ</sequence>
<keyword evidence="3" id="KW-0813">Transport</keyword>
<comment type="caution">
    <text evidence="13">The sequence shown here is derived from an EMBL/GenBank/DDBJ whole genome shotgun (WGS) entry which is preliminary data.</text>
</comment>
<feature type="transmembrane region" description="Helical" evidence="8">
    <location>
        <begin position="582"/>
        <end position="607"/>
    </location>
</feature>
<evidence type="ECO:0000256" key="2">
    <source>
        <dbReference type="ARBA" id="ARBA00007779"/>
    </source>
</evidence>
<evidence type="ECO:0000256" key="5">
    <source>
        <dbReference type="ARBA" id="ARBA00022989"/>
    </source>
</evidence>
<evidence type="ECO:0000256" key="7">
    <source>
        <dbReference type="SAM" id="MobiDB-lite"/>
    </source>
</evidence>
<organism evidence="13 14">
    <name type="scientific">Symbiodinium pilosum</name>
    <name type="common">Dinoflagellate</name>
    <dbReference type="NCBI Taxonomy" id="2952"/>
    <lineage>
        <taxon>Eukaryota</taxon>
        <taxon>Sar</taxon>
        <taxon>Alveolata</taxon>
        <taxon>Dinophyceae</taxon>
        <taxon>Suessiales</taxon>
        <taxon>Symbiodiniaceae</taxon>
        <taxon>Symbiodinium</taxon>
    </lineage>
</organism>
<feature type="transmembrane region" description="Helical" evidence="8">
    <location>
        <begin position="274"/>
        <end position="295"/>
    </location>
</feature>
<keyword evidence="14" id="KW-1185">Reference proteome</keyword>
<feature type="signal peptide" evidence="9">
    <location>
        <begin position="1"/>
        <end position="23"/>
    </location>
</feature>
<keyword evidence="9" id="KW-0732">Signal</keyword>
<dbReference type="OrthoDB" id="446792at2759"/>
<dbReference type="Pfam" id="PF13967">
    <property type="entry name" value="RSN1_TM"/>
    <property type="match status" value="1"/>
</dbReference>
<evidence type="ECO:0000259" key="10">
    <source>
        <dbReference type="Pfam" id="PF02714"/>
    </source>
</evidence>
<evidence type="ECO:0000259" key="12">
    <source>
        <dbReference type="Pfam" id="PF14703"/>
    </source>
</evidence>
<evidence type="ECO:0000256" key="4">
    <source>
        <dbReference type="ARBA" id="ARBA00022692"/>
    </source>
</evidence>
<dbReference type="Pfam" id="PF02714">
    <property type="entry name" value="RSN1_7TM"/>
    <property type="match status" value="1"/>
</dbReference>
<evidence type="ECO:0000256" key="6">
    <source>
        <dbReference type="ARBA" id="ARBA00023136"/>
    </source>
</evidence>
<keyword evidence="6 8" id="KW-0472">Membrane</keyword>
<protein>
    <recommendedName>
        <fullName evidence="15">CSC1/OSCA1-like cytosolic domain-containing protein</fullName>
    </recommendedName>
</protein>
<accession>A0A812RD21</accession>
<reference evidence="13" key="1">
    <citation type="submission" date="2021-02" db="EMBL/GenBank/DDBJ databases">
        <authorList>
            <person name="Dougan E. K."/>
            <person name="Rhodes N."/>
            <person name="Thang M."/>
            <person name="Chan C."/>
        </authorList>
    </citation>
    <scope>NUCLEOTIDE SEQUENCE</scope>
</reference>
<evidence type="ECO:0000256" key="8">
    <source>
        <dbReference type="SAM" id="Phobius"/>
    </source>
</evidence>
<proteinExistence type="inferred from homology"/>
<feature type="transmembrane region" description="Helical" evidence="8">
    <location>
        <begin position="229"/>
        <end position="248"/>
    </location>
</feature>
<evidence type="ECO:0000313" key="14">
    <source>
        <dbReference type="Proteomes" id="UP000649617"/>
    </source>
</evidence>
<dbReference type="Pfam" id="PF14703">
    <property type="entry name" value="PHM7_cyt"/>
    <property type="match status" value="1"/>
</dbReference>
<keyword evidence="5 8" id="KW-1133">Transmembrane helix</keyword>
<evidence type="ECO:0000259" key="11">
    <source>
        <dbReference type="Pfam" id="PF13967"/>
    </source>
</evidence>
<evidence type="ECO:0000313" key="13">
    <source>
        <dbReference type="EMBL" id="CAE7432049.1"/>
    </source>
</evidence>
<feature type="region of interest" description="Disordered" evidence="7">
    <location>
        <begin position="60"/>
        <end position="84"/>
    </location>
</feature>
<keyword evidence="4 8" id="KW-0812">Transmembrane</keyword>
<dbReference type="InterPro" id="IPR045122">
    <property type="entry name" value="Csc1-like"/>
</dbReference>
<dbReference type="InterPro" id="IPR032880">
    <property type="entry name" value="CSC1/OSCA1-like_N"/>
</dbReference>
<dbReference type="EMBL" id="CAJNIZ010019835">
    <property type="protein sequence ID" value="CAE7432049.1"/>
    <property type="molecule type" value="Genomic_DNA"/>
</dbReference>
<dbReference type="InterPro" id="IPR003864">
    <property type="entry name" value="CSC1/OSCA1-like_7TM"/>
</dbReference>
<dbReference type="Proteomes" id="UP000649617">
    <property type="component" value="Unassembled WGS sequence"/>
</dbReference>
<dbReference type="GO" id="GO:0005227">
    <property type="term" value="F:calcium-activated cation channel activity"/>
    <property type="evidence" value="ECO:0007669"/>
    <property type="project" value="InterPro"/>
</dbReference>
<feature type="domain" description="CSC1/OSCA1-like 7TM region" evidence="10">
    <location>
        <begin position="487"/>
        <end position="759"/>
    </location>
</feature>
<evidence type="ECO:0000256" key="1">
    <source>
        <dbReference type="ARBA" id="ARBA00004141"/>
    </source>
</evidence>
<feature type="transmembrane region" description="Helical" evidence="8">
    <location>
        <begin position="136"/>
        <end position="155"/>
    </location>
</feature>
<dbReference type="PANTHER" id="PTHR13018">
    <property type="entry name" value="PROBABLE MEMBRANE PROTEIN DUF221-RELATED"/>
    <property type="match status" value="1"/>
</dbReference>
<evidence type="ECO:0000256" key="9">
    <source>
        <dbReference type="SAM" id="SignalP"/>
    </source>
</evidence>
<evidence type="ECO:0008006" key="15">
    <source>
        <dbReference type="Google" id="ProtNLM"/>
    </source>
</evidence>
<dbReference type="InterPro" id="IPR027815">
    <property type="entry name" value="CSC1/OSCA1-like_cyt"/>
</dbReference>
<feature type="domain" description="CSC1/OSCA1-like N-terminal transmembrane" evidence="11">
    <location>
        <begin position="135"/>
        <end position="296"/>
    </location>
</feature>
<feature type="transmembrane region" description="Helical" evidence="8">
    <location>
        <begin position="490"/>
        <end position="516"/>
    </location>
</feature>
<feature type="transmembrane region" description="Helical" evidence="8">
    <location>
        <begin position="735"/>
        <end position="757"/>
    </location>
</feature>
<evidence type="ECO:0000256" key="3">
    <source>
        <dbReference type="ARBA" id="ARBA00022448"/>
    </source>
</evidence>
<feature type="transmembrane region" description="Helical" evidence="8">
    <location>
        <begin position="536"/>
        <end position="561"/>
    </location>
</feature>
<feature type="domain" description="CSC1/OSCA1-like cytosolic" evidence="12">
    <location>
        <begin position="318"/>
        <end position="474"/>
    </location>
</feature>
<comment type="subcellular location">
    <subcellularLocation>
        <location evidence="1">Membrane</location>
        <topology evidence="1">Multi-pass membrane protein</topology>
    </subcellularLocation>
</comment>
<feature type="transmembrane region" description="Helical" evidence="8">
    <location>
        <begin position="688"/>
        <end position="715"/>
    </location>
</feature>
<dbReference type="GO" id="GO:0005886">
    <property type="term" value="C:plasma membrane"/>
    <property type="evidence" value="ECO:0007669"/>
    <property type="project" value="TreeGrafter"/>
</dbReference>
<dbReference type="PANTHER" id="PTHR13018:SF5">
    <property type="entry name" value="RE44586P"/>
    <property type="match status" value="1"/>
</dbReference>
<feature type="transmembrane region" description="Helical" evidence="8">
    <location>
        <begin position="627"/>
        <end position="644"/>
    </location>
</feature>
<feature type="transmembrane region" description="Helical" evidence="8">
    <location>
        <begin position="769"/>
        <end position="786"/>
    </location>
</feature>